<sequence length="40" mass="4030">MSENTITVESVTRKPLIQLTDVSAEESAEAGCCGGGSCGV</sequence>
<evidence type="ECO:0000313" key="2">
    <source>
        <dbReference type="Proteomes" id="UP000291483"/>
    </source>
</evidence>
<dbReference type="EMBL" id="SHLC01000001">
    <property type="protein sequence ID" value="RZU65414.1"/>
    <property type="molecule type" value="Genomic_DNA"/>
</dbReference>
<comment type="caution">
    <text evidence="1">The sequence shown here is derived from an EMBL/GenBank/DDBJ whole genome shotgun (WGS) entry which is preliminary data.</text>
</comment>
<dbReference type="Proteomes" id="UP000291483">
    <property type="component" value="Unassembled WGS sequence"/>
</dbReference>
<dbReference type="AlphaFoldDB" id="A0A4Q8ALK1"/>
<keyword evidence="2" id="KW-1185">Reference proteome</keyword>
<evidence type="ECO:0008006" key="3">
    <source>
        <dbReference type="Google" id="ProtNLM"/>
    </source>
</evidence>
<gene>
    <name evidence="1" type="ORF">EV379_1748</name>
</gene>
<dbReference type="RefSeq" id="WP_278044023.1">
    <property type="nucleotide sequence ID" value="NZ_SHLC01000001.1"/>
</dbReference>
<evidence type="ECO:0000313" key="1">
    <source>
        <dbReference type="EMBL" id="RZU65414.1"/>
    </source>
</evidence>
<accession>A0A4Q8ALK1</accession>
<protein>
    <recommendedName>
        <fullName evidence="3">Thiazolylpeptide-type bacteriocin</fullName>
    </recommendedName>
</protein>
<name>A0A4Q8ALK1_9MICO</name>
<organism evidence="1 2">
    <name type="scientific">Microterricola gilva</name>
    <dbReference type="NCBI Taxonomy" id="393267"/>
    <lineage>
        <taxon>Bacteria</taxon>
        <taxon>Bacillati</taxon>
        <taxon>Actinomycetota</taxon>
        <taxon>Actinomycetes</taxon>
        <taxon>Micrococcales</taxon>
        <taxon>Microbacteriaceae</taxon>
        <taxon>Microterricola</taxon>
    </lineage>
</organism>
<reference evidence="1 2" key="1">
    <citation type="submission" date="2019-02" db="EMBL/GenBank/DDBJ databases">
        <title>Sequencing the genomes of 1000 actinobacteria strains.</title>
        <authorList>
            <person name="Klenk H.-P."/>
        </authorList>
    </citation>
    <scope>NUCLEOTIDE SEQUENCE [LARGE SCALE GENOMIC DNA]</scope>
    <source>
        <strain evidence="1 2">DSM 18319</strain>
    </source>
</reference>
<proteinExistence type="predicted"/>